<dbReference type="PANTHER" id="PTHR40980:SF4">
    <property type="entry name" value="TONB-DEPENDENT RECEPTOR-LIKE BETA-BARREL DOMAIN-CONTAINING PROTEIN"/>
    <property type="match status" value="1"/>
</dbReference>
<dbReference type="SUPFAM" id="SSF49464">
    <property type="entry name" value="Carboxypeptidase regulatory domain-like"/>
    <property type="match status" value="1"/>
</dbReference>
<dbReference type="Proteomes" id="UP001500582">
    <property type="component" value="Unassembled WGS sequence"/>
</dbReference>
<dbReference type="InterPro" id="IPR036942">
    <property type="entry name" value="Beta-barrel_TonB_sf"/>
</dbReference>
<dbReference type="Gene3D" id="2.170.130.10">
    <property type="entry name" value="TonB-dependent receptor, plug domain"/>
    <property type="match status" value="1"/>
</dbReference>
<protein>
    <submittedName>
        <fullName evidence="6">Outer membrane beta-barrel family protein</fullName>
    </submittedName>
</protein>
<feature type="compositionally biased region" description="Basic and acidic residues" evidence="4">
    <location>
        <begin position="779"/>
        <end position="788"/>
    </location>
</feature>
<evidence type="ECO:0000259" key="5">
    <source>
        <dbReference type="Pfam" id="PF14905"/>
    </source>
</evidence>
<evidence type="ECO:0000256" key="2">
    <source>
        <dbReference type="ARBA" id="ARBA00023136"/>
    </source>
</evidence>
<dbReference type="EMBL" id="BAABFT010000012">
    <property type="protein sequence ID" value="GAA4332132.1"/>
    <property type="molecule type" value="Genomic_DNA"/>
</dbReference>
<dbReference type="InterPro" id="IPR037066">
    <property type="entry name" value="Plug_dom_sf"/>
</dbReference>
<dbReference type="Gene3D" id="2.40.170.20">
    <property type="entry name" value="TonB-dependent receptor, beta-barrel domain"/>
    <property type="match status" value="1"/>
</dbReference>
<evidence type="ECO:0000256" key="1">
    <source>
        <dbReference type="ARBA" id="ARBA00004442"/>
    </source>
</evidence>
<dbReference type="InterPro" id="IPR041700">
    <property type="entry name" value="OMP_b-brl_3"/>
</dbReference>
<organism evidence="6 7">
    <name type="scientific">Mucilaginibacter gynuensis</name>
    <dbReference type="NCBI Taxonomy" id="1302236"/>
    <lineage>
        <taxon>Bacteria</taxon>
        <taxon>Pseudomonadati</taxon>
        <taxon>Bacteroidota</taxon>
        <taxon>Sphingobacteriia</taxon>
        <taxon>Sphingobacteriales</taxon>
        <taxon>Sphingobacteriaceae</taxon>
        <taxon>Mucilaginibacter</taxon>
    </lineage>
</organism>
<evidence type="ECO:0000313" key="6">
    <source>
        <dbReference type="EMBL" id="GAA4332132.1"/>
    </source>
</evidence>
<feature type="region of interest" description="Disordered" evidence="4">
    <location>
        <begin position="779"/>
        <end position="798"/>
    </location>
</feature>
<keyword evidence="2" id="KW-0472">Membrane</keyword>
<feature type="domain" description="Outer membrane protein beta-barrel" evidence="5">
    <location>
        <begin position="361"/>
        <end position="766"/>
    </location>
</feature>
<evidence type="ECO:0000256" key="3">
    <source>
        <dbReference type="ARBA" id="ARBA00023237"/>
    </source>
</evidence>
<dbReference type="SUPFAM" id="SSF56935">
    <property type="entry name" value="Porins"/>
    <property type="match status" value="1"/>
</dbReference>
<dbReference type="InterPro" id="IPR008969">
    <property type="entry name" value="CarboxyPept-like_regulatory"/>
</dbReference>
<comment type="caution">
    <text evidence="6">The sequence shown here is derived from an EMBL/GenBank/DDBJ whole genome shotgun (WGS) entry which is preliminary data.</text>
</comment>
<dbReference type="Pfam" id="PF13715">
    <property type="entry name" value="CarbopepD_reg_2"/>
    <property type="match status" value="1"/>
</dbReference>
<keyword evidence="3" id="KW-0998">Cell outer membrane</keyword>
<keyword evidence="7" id="KW-1185">Reference proteome</keyword>
<evidence type="ECO:0000313" key="7">
    <source>
        <dbReference type="Proteomes" id="UP001500582"/>
    </source>
</evidence>
<dbReference type="PANTHER" id="PTHR40980">
    <property type="entry name" value="PLUG DOMAIN-CONTAINING PROTEIN"/>
    <property type="match status" value="1"/>
</dbReference>
<reference evidence="7" key="1">
    <citation type="journal article" date="2019" name="Int. J. Syst. Evol. Microbiol.">
        <title>The Global Catalogue of Microorganisms (GCM) 10K type strain sequencing project: providing services to taxonomists for standard genome sequencing and annotation.</title>
        <authorList>
            <consortium name="The Broad Institute Genomics Platform"/>
            <consortium name="The Broad Institute Genome Sequencing Center for Infectious Disease"/>
            <person name="Wu L."/>
            <person name="Ma J."/>
        </authorList>
    </citation>
    <scope>NUCLEOTIDE SEQUENCE [LARGE SCALE GENOMIC DNA]</scope>
    <source>
        <strain evidence="7">JCM 17705</strain>
    </source>
</reference>
<dbReference type="Pfam" id="PF14905">
    <property type="entry name" value="OMP_b-brl_3"/>
    <property type="match status" value="1"/>
</dbReference>
<proteinExistence type="predicted"/>
<name>A0ABP8GZF1_9SPHI</name>
<accession>A0ABP8GZF1</accession>
<gene>
    <name evidence="6" type="ORF">GCM10023149_38260</name>
</gene>
<evidence type="ECO:0000256" key="4">
    <source>
        <dbReference type="SAM" id="MobiDB-lite"/>
    </source>
</evidence>
<sequence length="798" mass="87964">MAQNITVKGTVIDSASNKALDYVTVALQDAKTSQSVKSDLSKGDGSFALSAPGGKAYQLVLAYVGYANKVIKLDSSKKTIDLGRILFSSATKQLGEVSITAVKPVMRQEVDRISYDVQADPESKAVTALDMMRKVPLISVDAEDAIKLKGSGSYKILINGKESALMAKNPSDVLKAMPATNIQKIEIITTPPAKYDAEGLAGIINIITTKNADNGYNIGINARYNTVWGSGMNFNGTVKQGKFGFSGYAGFGKQRRNSNTSKNVQTFKSDNSVLQQLGDNSFGGNYNYLNGELSYEIDTLNLLTGSIEMYKEANDESGSQLSQQLLSNNDITEQYRLNNSTDSHYKGMDLALNYQLGFTRSKDQLLTLSYKYSYSPGTQFTDNMFSDRIQYPVIGHPDYLQNNRQGTREHTVQLDYVHPFKAINVEAGGKAILRNNFSDFSTDTLVSAGVYDRNQSQTNVFDYQQNVYSVYNSYQLKVNKWAAKAGLRLEHTTIDANFESTGTPLNTGYDNLIPSVSIQRTLKSSSINLGYTQRIQRPGIFQLNPFVDRSNPKFISTGNQDLKPELNNSFELTYSNFSKGSINLGLSYAFSNNAIQNVTSLVPTTINGQPDTVTFTTYQNLGSNKTLGFSVNTNLDITKKFSISLNGQVSHVWLEGTYRGTPYKNDGYIGNAFANLGYKFDSGYRVGLNAGYFSGNVTLQGKSKYFIFNSYVVTKEFMDKKASISLVANNPYSNKWTRTSSTNTPDFYQSSAFVQPYRHFAIRVNYKFGKLSSDIKKNQRGINNDDTKGGASKSGGNG</sequence>
<comment type="subcellular location">
    <subcellularLocation>
        <location evidence="1">Cell outer membrane</location>
    </subcellularLocation>
</comment>